<dbReference type="RefSeq" id="WP_284826865.1">
    <property type="nucleotide sequence ID" value="NZ_JASOOY020000034.1"/>
</dbReference>
<dbReference type="SFLD" id="SFLDS00003">
    <property type="entry name" value="Haloacid_Dehalogenase"/>
    <property type="match status" value="1"/>
</dbReference>
<dbReference type="SFLD" id="SFLDG01129">
    <property type="entry name" value="C1.5:_HAD__Beta-PGM__Phosphata"/>
    <property type="match status" value="1"/>
</dbReference>
<dbReference type="InterPro" id="IPR036412">
    <property type="entry name" value="HAD-like_sf"/>
</dbReference>
<organism evidence="1 2">
    <name type="scientific">Corynebacterium amycolatum</name>
    <dbReference type="NCBI Taxonomy" id="43765"/>
    <lineage>
        <taxon>Bacteria</taxon>
        <taxon>Bacillati</taxon>
        <taxon>Actinomycetota</taxon>
        <taxon>Actinomycetes</taxon>
        <taxon>Mycobacteriales</taxon>
        <taxon>Corynebacteriaceae</taxon>
        <taxon>Corynebacterium</taxon>
    </lineage>
</organism>
<evidence type="ECO:0000313" key="2">
    <source>
        <dbReference type="Proteomes" id="UP001223646"/>
    </source>
</evidence>
<dbReference type="EMBL" id="JASOOY020000034">
    <property type="protein sequence ID" value="MEO3718028.1"/>
    <property type="molecule type" value="Genomic_DNA"/>
</dbReference>
<dbReference type="SUPFAM" id="SSF56784">
    <property type="entry name" value="HAD-like"/>
    <property type="match status" value="1"/>
</dbReference>
<reference evidence="1" key="1">
    <citation type="submission" date="2023-05" db="EMBL/GenBank/DDBJ databases">
        <authorList>
            <person name="Du J."/>
        </authorList>
    </citation>
    <scope>NUCLEOTIDE SEQUENCE</scope>
    <source>
        <strain evidence="1">UMB1064</strain>
    </source>
</reference>
<dbReference type="Pfam" id="PF00702">
    <property type="entry name" value="Hydrolase"/>
    <property type="match status" value="1"/>
</dbReference>
<dbReference type="GO" id="GO:0050308">
    <property type="term" value="F:sugar-phosphatase activity"/>
    <property type="evidence" value="ECO:0007669"/>
    <property type="project" value="TreeGrafter"/>
</dbReference>
<dbReference type="Proteomes" id="UP001223646">
    <property type="component" value="Unassembled WGS sequence"/>
</dbReference>
<dbReference type="AlphaFoldDB" id="A0AAW9SZH3"/>
<evidence type="ECO:0000313" key="1">
    <source>
        <dbReference type="EMBL" id="MEO3718028.1"/>
    </source>
</evidence>
<sequence length="257" mass="26878">MTNSTTDSATKLAKAKEFLHSAGAILFDLDGVITPTADVHEQAWADMFSDYFEHKGVTAYTEEDYFTYLDGRRRDEGIAAILESRGISLPHGNDEDTAEDETIVGLGKRKNDDFLARVARGIEAYPGSVALLDELQGAGDSSASDKPQLAVVSSSKNAVPVLTAAGLRERFVEIVDGVVAHENNLPGKPAADTFVYAAEKLGVAPRDAVVVEDAISGVQAGAAGAFGLVIGVDRGAGAEALSRAGADIVVSDLAELV</sequence>
<comment type="caution">
    <text evidence="1">The sequence shown here is derived from an EMBL/GenBank/DDBJ whole genome shotgun (WGS) entry which is preliminary data.</text>
</comment>
<dbReference type="PANTHER" id="PTHR43481:SF4">
    <property type="entry name" value="GLYCEROL-1-PHOSPHATE PHOSPHOHYDROLASE 1-RELATED"/>
    <property type="match status" value="1"/>
</dbReference>
<gene>
    <name evidence="1" type="ORF">QP460_010585</name>
</gene>
<dbReference type="Gene3D" id="3.40.50.1000">
    <property type="entry name" value="HAD superfamily/HAD-like"/>
    <property type="match status" value="1"/>
</dbReference>
<dbReference type="NCBIfam" id="TIGR01509">
    <property type="entry name" value="HAD-SF-IA-v3"/>
    <property type="match status" value="1"/>
</dbReference>
<dbReference type="PANTHER" id="PTHR43481">
    <property type="entry name" value="FRUCTOSE-1-PHOSPHATE PHOSPHATASE"/>
    <property type="match status" value="1"/>
</dbReference>
<protein>
    <submittedName>
        <fullName evidence="1">HAD-IA family hydrolase</fullName>
    </submittedName>
</protein>
<accession>A0AAW9SZH3</accession>
<dbReference type="InterPro" id="IPR006439">
    <property type="entry name" value="HAD-SF_hydro_IA"/>
</dbReference>
<proteinExistence type="predicted"/>
<dbReference type="Gene3D" id="1.10.150.240">
    <property type="entry name" value="Putative phosphatase, domain 2"/>
    <property type="match status" value="1"/>
</dbReference>
<reference evidence="1" key="2">
    <citation type="submission" date="2024-05" db="EMBL/GenBank/DDBJ databases">
        <authorList>
            <person name="Wolfe A."/>
        </authorList>
    </citation>
    <scope>NUCLEOTIDE SEQUENCE</scope>
    <source>
        <strain evidence="1">UMB1064</strain>
    </source>
</reference>
<dbReference type="InterPro" id="IPR023198">
    <property type="entry name" value="PGP-like_dom2"/>
</dbReference>
<dbReference type="InterPro" id="IPR023214">
    <property type="entry name" value="HAD_sf"/>
</dbReference>
<name>A0AAW9SZH3_CORAY</name>
<dbReference type="InterPro" id="IPR051806">
    <property type="entry name" value="HAD-like_SPP"/>
</dbReference>
<keyword evidence="1" id="KW-0378">Hydrolase</keyword>